<dbReference type="PANTHER" id="PTHR13857:SF10">
    <property type="entry name" value="SINGLE-STRANDED DNA CYTOSINE DEAMINASE"/>
    <property type="match status" value="1"/>
</dbReference>
<dbReference type="Pfam" id="PF18778">
    <property type="entry name" value="NAD1"/>
    <property type="match status" value="2"/>
</dbReference>
<feature type="non-terminal residue" evidence="3">
    <location>
        <position position="1"/>
    </location>
</feature>
<evidence type="ECO:0000313" key="4">
    <source>
        <dbReference type="Proteomes" id="UP000828390"/>
    </source>
</evidence>
<dbReference type="InterPro" id="IPR050610">
    <property type="entry name" value="APOBEC_Cyt_Deaminase"/>
</dbReference>
<dbReference type="GO" id="GO:0016554">
    <property type="term" value="P:cytidine to uridine editing"/>
    <property type="evidence" value="ECO:0007669"/>
    <property type="project" value="TreeGrafter"/>
</dbReference>
<dbReference type="EMBL" id="JAIWYP010000011">
    <property type="protein sequence ID" value="KAH3740635.1"/>
    <property type="molecule type" value="Genomic_DNA"/>
</dbReference>
<organism evidence="3 4">
    <name type="scientific">Dreissena polymorpha</name>
    <name type="common">Zebra mussel</name>
    <name type="synonym">Mytilus polymorpha</name>
    <dbReference type="NCBI Taxonomy" id="45954"/>
    <lineage>
        <taxon>Eukaryota</taxon>
        <taxon>Metazoa</taxon>
        <taxon>Spiralia</taxon>
        <taxon>Lophotrochozoa</taxon>
        <taxon>Mollusca</taxon>
        <taxon>Bivalvia</taxon>
        <taxon>Autobranchia</taxon>
        <taxon>Heteroconchia</taxon>
        <taxon>Euheterodonta</taxon>
        <taxon>Imparidentia</taxon>
        <taxon>Neoheterodontei</taxon>
        <taxon>Myida</taxon>
        <taxon>Dreissenoidea</taxon>
        <taxon>Dreissenidae</taxon>
        <taxon>Dreissena</taxon>
    </lineage>
</organism>
<dbReference type="InterPro" id="IPR016193">
    <property type="entry name" value="Cytidine_deaminase-like"/>
</dbReference>
<dbReference type="Proteomes" id="UP000828390">
    <property type="component" value="Unassembled WGS sequence"/>
</dbReference>
<dbReference type="AlphaFoldDB" id="A0A9D4HZ22"/>
<proteinExistence type="predicted"/>
<gene>
    <name evidence="3" type="ORF">DPMN_047344</name>
</gene>
<sequence>MTLTALWKEGSLKFGGNNRGYTDNEDEYGVTEPPWPGRTILIYNLGNNWTRPVNIPGRHAELVLIDQIQREINARNADTDPVETVNIEVYISYSPCRNCSNELIQIFGAYQKSFNLVFKIYYSNLYLYPQERDGLVNLLNRGVDLQPVIGEDMWKDFLLANGYTDNEDEYDVTEPPWPRRTILIYNLGNNWTRPDNIPGRHAELVLIDQIQRELNARNADTDPVETVNIEVYISYSPCRNCSNELIQIFGAYQKSFNLVFKIYYSNLCLYPQERDGLVNLLNRGVDLQPVIGEDMWKDFLLAN</sequence>
<dbReference type="Gene3D" id="3.40.140.10">
    <property type="entry name" value="Cytidine Deaminase, domain 2"/>
    <property type="match status" value="2"/>
</dbReference>
<dbReference type="GO" id="GO:0008270">
    <property type="term" value="F:zinc ion binding"/>
    <property type="evidence" value="ECO:0007669"/>
    <property type="project" value="InterPro"/>
</dbReference>
<reference evidence="3" key="2">
    <citation type="submission" date="2020-11" db="EMBL/GenBank/DDBJ databases">
        <authorList>
            <person name="McCartney M.A."/>
            <person name="Auch B."/>
            <person name="Kono T."/>
            <person name="Mallez S."/>
            <person name="Becker A."/>
            <person name="Gohl D.M."/>
            <person name="Silverstein K.A.T."/>
            <person name="Koren S."/>
            <person name="Bechman K.B."/>
            <person name="Herman A."/>
            <person name="Abrahante J.E."/>
            <person name="Garbe J."/>
        </authorList>
    </citation>
    <scope>NUCLEOTIDE SEQUENCE</scope>
    <source>
        <strain evidence="3">Duluth1</strain>
        <tissue evidence="3">Whole animal</tissue>
    </source>
</reference>
<evidence type="ECO:0008006" key="5">
    <source>
        <dbReference type="Google" id="ProtNLM"/>
    </source>
</evidence>
<dbReference type="GO" id="GO:0004126">
    <property type="term" value="F:cytidine deaminase activity"/>
    <property type="evidence" value="ECO:0007669"/>
    <property type="project" value="TreeGrafter"/>
</dbReference>
<dbReference type="SUPFAM" id="SSF53927">
    <property type="entry name" value="Cytidine deaminase-like"/>
    <property type="match status" value="2"/>
</dbReference>
<keyword evidence="2" id="KW-0378">Hydrolase</keyword>
<dbReference type="PROSITE" id="PS00903">
    <property type="entry name" value="CYT_DCMP_DEAMINASES_1"/>
    <property type="match status" value="2"/>
</dbReference>
<keyword evidence="1" id="KW-0479">Metal-binding</keyword>
<dbReference type="PANTHER" id="PTHR13857">
    <property type="entry name" value="MRNA EDITING ENZYME"/>
    <property type="match status" value="1"/>
</dbReference>
<accession>A0A9D4HZ22</accession>
<dbReference type="GO" id="GO:0003723">
    <property type="term" value="F:RNA binding"/>
    <property type="evidence" value="ECO:0007669"/>
    <property type="project" value="TreeGrafter"/>
</dbReference>
<keyword evidence="4" id="KW-1185">Reference proteome</keyword>
<evidence type="ECO:0000313" key="3">
    <source>
        <dbReference type="EMBL" id="KAH3740635.1"/>
    </source>
</evidence>
<protein>
    <recommendedName>
        <fullName evidence="5">CMP/dCMP-type deaminase domain-containing protein</fullName>
    </recommendedName>
</protein>
<dbReference type="GO" id="GO:0005737">
    <property type="term" value="C:cytoplasm"/>
    <property type="evidence" value="ECO:0007669"/>
    <property type="project" value="TreeGrafter"/>
</dbReference>
<evidence type="ECO:0000256" key="2">
    <source>
        <dbReference type="ARBA" id="ARBA00022801"/>
    </source>
</evidence>
<dbReference type="GO" id="GO:0005634">
    <property type="term" value="C:nucleus"/>
    <property type="evidence" value="ECO:0007669"/>
    <property type="project" value="TreeGrafter"/>
</dbReference>
<reference evidence="3" key="1">
    <citation type="journal article" date="2019" name="bioRxiv">
        <title>The Genome of the Zebra Mussel, Dreissena polymorpha: A Resource for Invasive Species Research.</title>
        <authorList>
            <person name="McCartney M.A."/>
            <person name="Auch B."/>
            <person name="Kono T."/>
            <person name="Mallez S."/>
            <person name="Zhang Y."/>
            <person name="Obille A."/>
            <person name="Becker A."/>
            <person name="Abrahante J.E."/>
            <person name="Garbe J."/>
            <person name="Badalamenti J.P."/>
            <person name="Herman A."/>
            <person name="Mangelson H."/>
            <person name="Liachko I."/>
            <person name="Sullivan S."/>
            <person name="Sone E.D."/>
            <person name="Koren S."/>
            <person name="Silverstein K.A.T."/>
            <person name="Beckman K.B."/>
            <person name="Gohl D.M."/>
        </authorList>
    </citation>
    <scope>NUCLEOTIDE SEQUENCE</scope>
    <source>
        <strain evidence="3">Duluth1</strain>
        <tissue evidence="3">Whole animal</tissue>
    </source>
</reference>
<evidence type="ECO:0000256" key="1">
    <source>
        <dbReference type="ARBA" id="ARBA00022723"/>
    </source>
</evidence>
<name>A0A9D4HZ22_DREPO</name>
<comment type="caution">
    <text evidence="3">The sequence shown here is derived from an EMBL/GenBank/DDBJ whole genome shotgun (WGS) entry which is preliminary data.</text>
</comment>
<dbReference type="InterPro" id="IPR016192">
    <property type="entry name" value="APOBEC/CMP_deaminase_Zn-bd"/>
</dbReference>